<gene>
    <name evidence="2" type="ORF">UCRPC4_g05446</name>
</gene>
<protein>
    <submittedName>
        <fullName evidence="2">Uncharacterized protein</fullName>
    </submittedName>
</protein>
<evidence type="ECO:0000313" key="3">
    <source>
        <dbReference type="Proteomes" id="UP000053317"/>
    </source>
</evidence>
<feature type="compositionally biased region" description="Basic and acidic residues" evidence="1">
    <location>
        <begin position="401"/>
        <end position="411"/>
    </location>
</feature>
<dbReference type="Proteomes" id="UP000053317">
    <property type="component" value="Unassembled WGS sequence"/>
</dbReference>
<feature type="region of interest" description="Disordered" evidence="1">
    <location>
        <begin position="162"/>
        <end position="183"/>
    </location>
</feature>
<accession>A0A0G2E3J2</accession>
<feature type="region of interest" description="Disordered" evidence="1">
    <location>
        <begin position="353"/>
        <end position="411"/>
    </location>
</feature>
<comment type="caution">
    <text evidence="2">The sequence shown here is derived from an EMBL/GenBank/DDBJ whole genome shotgun (WGS) entry which is preliminary data.</text>
</comment>
<dbReference type="AlphaFoldDB" id="A0A0G2E3J2"/>
<evidence type="ECO:0000313" key="2">
    <source>
        <dbReference type="EMBL" id="KKY17642.1"/>
    </source>
</evidence>
<evidence type="ECO:0000256" key="1">
    <source>
        <dbReference type="SAM" id="MobiDB-lite"/>
    </source>
</evidence>
<keyword evidence="3" id="KW-1185">Reference proteome</keyword>
<feature type="region of interest" description="Disordered" evidence="1">
    <location>
        <begin position="1"/>
        <end position="54"/>
    </location>
</feature>
<feature type="compositionally biased region" description="Basic and acidic residues" evidence="1">
    <location>
        <begin position="162"/>
        <end position="173"/>
    </location>
</feature>
<feature type="compositionally biased region" description="Polar residues" evidence="1">
    <location>
        <begin position="1"/>
        <end position="52"/>
    </location>
</feature>
<sequence length="411" mass="46226">MKSEVQQISSSVDGRNPRQVNRNQLQVNIRTSISNASPPAATQPSKMTSLSRSPCVPMGTTLPSSLLPESIFELPSTSVLSQPYTFLPPNHLNPCMIRVLLPSPTPFLGSPYLLHPELNYAIQLRLSFGHKSKPSIALVFSVCKDRDERLSIWVKKVDRDTVTATGEQDHDDNTNENPGPSTERIEYEMRHVKDIEFWRWVVIWDGLGELPSTTATTDRYLGPRIPFAKASLTPPEPSTDPSFSARPPRTINLTLHLLCPRIFNVPQYRSARPNLTPELSDLMARVLDSRVSGTELKLEVVVNLGIGGSIVDRFGYDGEERLGILHDMAATDEEKAKKAKEIVRWFNCVFGEGSQDDGDNDDDDDQTVMLDHQIRCRPVGQKSSRQASSSSRQQEPQQQQQEREQEREREQ</sequence>
<organism evidence="2 3">
    <name type="scientific">Phaeomoniella chlamydospora</name>
    <name type="common">Phaeoacremonium chlamydosporum</name>
    <dbReference type="NCBI Taxonomy" id="158046"/>
    <lineage>
        <taxon>Eukaryota</taxon>
        <taxon>Fungi</taxon>
        <taxon>Dikarya</taxon>
        <taxon>Ascomycota</taxon>
        <taxon>Pezizomycotina</taxon>
        <taxon>Eurotiomycetes</taxon>
        <taxon>Chaetothyriomycetidae</taxon>
        <taxon>Phaeomoniellales</taxon>
        <taxon>Phaeomoniellaceae</taxon>
        <taxon>Phaeomoniella</taxon>
    </lineage>
</organism>
<name>A0A0G2E3J2_PHACM</name>
<dbReference type="EMBL" id="LCWF01000139">
    <property type="protein sequence ID" value="KKY17642.1"/>
    <property type="molecule type" value="Genomic_DNA"/>
</dbReference>
<feature type="compositionally biased region" description="Acidic residues" evidence="1">
    <location>
        <begin position="354"/>
        <end position="366"/>
    </location>
</feature>
<proteinExistence type="predicted"/>
<reference evidence="2 3" key="1">
    <citation type="submission" date="2015-05" db="EMBL/GenBank/DDBJ databases">
        <title>Distinctive expansion of gene families associated with plant cell wall degradation and secondary metabolism in the genomes of grapevine trunk pathogens.</title>
        <authorList>
            <person name="Lawrence D.P."/>
            <person name="Travadon R."/>
            <person name="Rolshausen P.E."/>
            <person name="Baumgartner K."/>
        </authorList>
    </citation>
    <scope>NUCLEOTIDE SEQUENCE [LARGE SCALE GENOMIC DNA]</scope>
    <source>
        <strain evidence="2">UCRPC4</strain>
    </source>
</reference>
<feature type="compositionally biased region" description="Low complexity" evidence="1">
    <location>
        <begin position="381"/>
        <end position="400"/>
    </location>
</feature>
<reference evidence="2 3" key="2">
    <citation type="submission" date="2015-05" db="EMBL/GenBank/DDBJ databases">
        <authorList>
            <person name="Morales-Cruz A."/>
            <person name="Amrine K.C."/>
            <person name="Cantu D."/>
        </authorList>
    </citation>
    <scope>NUCLEOTIDE SEQUENCE [LARGE SCALE GENOMIC DNA]</scope>
    <source>
        <strain evidence="2">UCRPC4</strain>
    </source>
</reference>